<evidence type="ECO:0000256" key="6">
    <source>
        <dbReference type="ARBA" id="ARBA00023237"/>
    </source>
</evidence>
<dbReference type="PANTHER" id="PTHR34933:SF1">
    <property type="entry name" value="FLAGELLAR L-RING PROTEIN"/>
    <property type="match status" value="1"/>
</dbReference>
<keyword evidence="5 7" id="KW-0975">Bacterial flagellum</keyword>
<organism evidence="9">
    <name type="scientific">Bartonella schoenbuchensis</name>
    <dbReference type="NCBI Taxonomy" id="165694"/>
    <lineage>
        <taxon>Bacteria</taxon>
        <taxon>Pseudomonadati</taxon>
        <taxon>Pseudomonadota</taxon>
        <taxon>Alphaproteobacteria</taxon>
        <taxon>Hyphomicrobiales</taxon>
        <taxon>Bartonellaceae</taxon>
        <taxon>Bartonella</taxon>
    </lineage>
</organism>
<feature type="signal peptide" evidence="8">
    <location>
        <begin position="1"/>
        <end position="34"/>
    </location>
</feature>
<evidence type="ECO:0000256" key="4">
    <source>
        <dbReference type="ARBA" id="ARBA00023136"/>
    </source>
</evidence>
<dbReference type="Pfam" id="PF02107">
    <property type="entry name" value="FlgH"/>
    <property type="match status" value="1"/>
</dbReference>
<evidence type="ECO:0000256" key="3">
    <source>
        <dbReference type="ARBA" id="ARBA00022729"/>
    </source>
</evidence>
<comment type="similarity">
    <text evidence="2 7">Belongs to the FlgH family.</text>
</comment>
<comment type="function">
    <text evidence="1 7">Assembles around the rod to form the L-ring and probably protects the motor/basal body from shearing forces during rotation.</text>
</comment>
<dbReference type="EMBL" id="HG977197">
    <property type="protein sequence ID" value="CDP80547.1"/>
    <property type="molecule type" value="Genomic_DNA"/>
</dbReference>
<comment type="subcellular location">
    <subcellularLocation>
        <location evidence="7">Cell outer membrane</location>
    </subcellularLocation>
    <subcellularLocation>
        <location evidence="7">Bacterial flagellum basal body</location>
    </subcellularLocation>
</comment>
<comment type="subunit">
    <text evidence="7">The basal body constitutes a major portion of the flagellar organelle and consists of four rings (L,P,S, and M) mounted on a central rod.</text>
</comment>
<dbReference type="GO" id="GO:0009279">
    <property type="term" value="C:cell outer membrane"/>
    <property type="evidence" value="ECO:0007669"/>
    <property type="project" value="UniProtKB-SubCell"/>
</dbReference>
<evidence type="ECO:0000313" key="9">
    <source>
        <dbReference type="EMBL" id="CDP80547.1"/>
    </source>
</evidence>
<evidence type="ECO:0000256" key="5">
    <source>
        <dbReference type="ARBA" id="ARBA00023143"/>
    </source>
</evidence>
<dbReference type="PANTHER" id="PTHR34933">
    <property type="entry name" value="FLAGELLAR L-RING PROTEIN"/>
    <property type="match status" value="1"/>
</dbReference>
<reference evidence="9" key="2">
    <citation type="submission" date="2014-05" db="EMBL/GenBank/DDBJ databases">
        <title>Genome sequencing of Bartonella spp. isolated from human blood.</title>
        <authorList>
            <person name="Raoult D."/>
        </authorList>
    </citation>
    <scope>NUCLEOTIDE SEQUENCE</scope>
    <source>
        <strain evidence="9">MVT06</strain>
    </source>
</reference>
<dbReference type="GO" id="GO:0003774">
    <property type="term" value="F:cytoskeletal motor activity"/>
    <property type="evidence" value="ECO:0007669"/>
    <property type="project" value="InterPro"/>
</dbReference>
<keyword evidence="4 7" id="KW-0472">Membrane</keyword>
<name>A0A024LSX3_9HYPH</name>
<dbReference type="GO" id="GO:0009427">
    <property type="term" value="C:bacterial-type flagellum basal body, distal rod, L ring"/>
    <property type="evidence" value="ECO:0007669"/>
    <property type="project" value="InterPro"/>
</dbReference>
<dbReference type="PRINTS" id="PR01008">
    <property type="entry name" value="FLGLRINGFLGH"/>
</dbReference>
<dbReference type="GO" id="GO:0071973">
    <property type="term" value="P:bacterial-type flagellum-dependent cell motility"/>
    <property type="evidence" value="ECO:0007669"/>
    <property type="project" value="InterPro"/>
</dbReference>
<proteinExistence type="inferred from homology"/>
<keyword evidence="3 8" id="KW-0732">Signal</keyword>
<dbReference type="InterPro" id="IPR000527">
    <property type="entry name" value="Flag_Lring"/>
</dbReference>
<evidence type="ECO:0000256" key="1">
    <source>
        <dbReference type="ARBA" id="ARBA00002591"/>
    </source>
</evidence>
<reference evidence="9" key="1">
    <citation type="submission" date="2013-11" db="EMBL/GenBank/DDBJ databases">
        <authorList>
            <person name="GENOMES U."/>
        </authorList>
    </citation>
    <scope>NUCLEOTIDE SEQUENCE</scope>
    <source>
        <strain evidence="9">MVT06</strain>
    </source>
</reference>
<dbReference type="AlphaFoldDB" id="A0A024LSX3"/>
<dbReference type="NCBIfam" id="NF001305">
    <property type="entry name" value="PRK00249.1-5"/>
    <property type="match status" value="1"/>
</dbReference>
<feature type="chain" id="PRO_5001531796" description="Flagellar L-ring protein" evidence="8">
    <location>
        <begin position="35"/>
        <end position="247"/>
    </location>
</feature>
<protein>
    <recommendedName>
        <fullName evidence="7">Flagellar L-ring protein</fullName>
    </recommendedName>
    <alternativeName>
        <fullName evidence="7">Basal body L-ring protein</fullName>
    </alternativeName>
</protein>
<evidence type="ECO:0000256" key="8">
    <source>
        <dbReference type="SAM" id="SignalP"/>
    </source>
</evidence>
<sequence length="247" mass="27560" precursor="true">MMKVKKMKHSQKRSLHFFLKAGIALMLMPLAACSYNPKDFNSAPDFSPVRADLGFAPSRAAHFYPPAPKESKYSLYRPNVVNNFYRDPRAMKPGDVLTVQIFINDRASFNNKSDLKRDSSSKYTVGTEYSFLEKLAGGVEASSSNQSKGDGKVERQENIRLSIAAVVTDVLPNGNLVISGSQEVRVNYEMRILNIAGVVRPRDISANNMIDYDKIAEARISYGGRGRMSEIQQPPYGQQLLNQIAPF</sequence>
<keyword evidence="6 7" id="KW-0998">Cell outer membrane</keyword>
<dbReference type="HAMAP" id="MF_00415">
    <property type="entry name" value="FlgH"/>
    <property type="match status" value="1"/>
</dbReference>
<accession>A0A024LSX3</accession>
<gene>
    <name evidence="7 9" type="primary">flgH</name>
    <name evidence="9" type="ORF">BN1046_01490</name>
</gene>
<evidence type="ECO:0000256" key="7">
    <source>
        <dbReference type="HAMAP-Rule" id="MF_00415"/>
    </source>
</evidence>
<evidence type="ECO:0000256" key="2">
    <source>
        <dbReference type="ARBA" id="ARBA00006929"/>
    </source>
</evidence>